<dbReference type="SUPFAM" id="SSF53098">
    <property type="entry name" value="Ribonuclease H-like"/>
    <property type="match status" value="1"/>
</dbReference>
<evidence type="ECO:0000313" key="20">
    <source>
        <dbReference type="EMBL" id="ORC35305.1"/>
    </source>
</evidence>
<dbReference type="EC" id="2.7.7.7" evidence="2 15"/>
<dbReference type="InterPro" id="IPR012337">
    <property type="entry name" value="RNaseH-like_sf"/>
</dbReference>
<evidence type="ECO:0000256" key="2">
    <source>
        <dbReference type="ARBA" id="ARBA00012417"/>
    </source>
</evidence>
<evidence type="ECO:0000256" key="10">
    <source>
        <dbReference type="ARBA" id="ARBA00022839"/>
    </source>
</evidence>
<dbReference type="SMART" id="SM00482">
    <property type="entry name" value="POLAc"/>
    <property type="match status" value="1"/>
</dbReference>
<keyword evidence="5 16" id="KW-0548">Nucleotidyltransferase</keyword>
<keyword evidence="12 16" id="KW-0238">DNA-binding</keyword>
<dbReference type="NCBIfam" id="TIGR00593">
    <property type="entry name" value="pola"/>
    <property type="match status" value="1"/>
</dbReference>
<comment type="similarity">
    <text evidence="1 16">Belongs to the DNA polymerase type-A family.</text>
</comment>
<evidence type="ECO:0000256" key="5">
    <source>
        <dbReference type="ARBA" id="ARBA00022695"/>
    </source>
</evidence>
<proteinExistence type="inferred from homology"/>
<evidence type="ECO:0000259" key="18">
    <source>
        <dbReference type="SMART" id="SM00475"/>
    </source>
</evidence>
<keyword evidence="6 16" id="KW-0235">DNA replication</keyword>
<dbReference type="Pfam" id="PF02739">
    <property type="entry name" value="5_3_exonuc_N"/>
    <property type="match status" value="1"/>
</dbReference>
<evidence type="ECO:0000259" key="19">
    <source>
        <dbReference type="SMART" id="SM00482"/>
    </source>
</evidence>
<dbReference type="InterPro" id="IPR020046">
    <property type="entry name" value="5-3_exonucl_a-hlix_arch_N"/>
</dbReference>
<feature type="domain" description="3'-5' exonuclease" evidence="17">
    <location>
        <begin position="307"/>
        <end position="489"/>
    </location>
</feature>
<evidence type="ECO:0000256" key="4">
    <source>
        <dbReference type="ARBA" id="ARBA00022679"/>
    </source>
</evidence>
<dbReference type="Gene3D" id="1.10.150.20">
    <property type="entry name" value="5' to 3' exonuclease, C-terminal subdomain"/>
    <property type="match status" value="2"/>
</dbReference>
<dbReference type="GO" id="GO:0008408">
    <property type="term" value="F:3'-5' exonuclease activity"/>
    <property type="evidence" value="ECO:0007669"/>
    <property type="project" value="UniProtKB-UniRule"/>
</dbReference>
<evidence type="ECO:0000256" key="15">
    <source>
        <dbReference type="NCBIfam" id="TIGR00593"/>
    </source>
</evidence>
<dbReference type="SMART" id="SM00475">
    <property type="entry name" value="53EXOc"/>
    <property type="match status" value="1"/>
</dbReference>
<dbReference type="InterPro" id="IPR036397">
    <property type="entry name" value="RNaseH_sf"/>
</dbReference>
<dbReference type="InterPro" id="IPR043502">
    <property type="entry name" value="DNA/RNA_pol_sf"/>
</dbReference>
<dbReference type="InterPro" id="IPR019760">
    <property type="entry name" value="DNA-dir_DNA_pol_A_CS"/>
</dbReference>
<dbReference type="NCBIfam" id="NF004397">
    <property type="entry name" value="PRK05755.1"/>
    <property type="match status" value="1"/>
</dbReference>
<keyword evidence="21" id="KW-1185">Reference proteome</keyword>
<dbReference type="GO" id="GO:0008409">
    <property type="term" value="F:5'-3' exonuclease activity"/>
    <property type="evidence" value="ECO:0007669"/>
    <property type="project" value="UniProtKB-UniRule"/>
</dbReference>
<evidence type="ECO:0000256" key="8">
    <source>
        <dbReference type="ARBA" id="ARBA00022763"/>
    </source>
</evidence>
<comment type="function">
    <text evidence="16">In addition to polymerase activity, this DNA polymerase exhibits 3'-5' and 5'-3' exonuclease activity.</text>
</comment>
<dbReference type="Gene3D" id="3.30.420.10">
    <property type="entry name" value="Ribonuclease H-like superfamily/Ribonuclease H"/>
    <property type="match status" value="1"/>
</dbReference>
<dbReference type="Pfam" id="PF01612">
    <property type="entry name" value="DNA_pol_A_exo1"/>
    <property type="match status" value="1"/>
</dbReference>
<dbReference type="InterPro" id="IPR020045">
    <property type="entry name" value="DNA_polI_H3TH"/>
</dbReference>
<dbReference type="SUPFAM" id="SSF56672">
    <property type="entry name" value="DNA/RNA polymerases"/>
    <property type="match status" value="1"/>
</dbReference>
<feature type="domain" description="5'-3' exonuclease" evidence="18">
    <location>
        <begin position="3"/>
        <end position="262"/>
    </location>
</feature>
<dbReference type="Pfam" id="PF01367">
    <property type="entry name" value="5_3_exonuc"/>
    <property type="match status" value="1"/>
</dbReference>
<accession>A0A1Y1RZ43</accession>
<dbReference type="SMART" id="SM00474">
    <property type="entry name" value="35EXOc"/>
    <property type="match status" value="1"/>
</dbReference>
<dbReference type="GO" id="GO:0003887">
    <property type="term" value="F:DNA-directed DNA polymerase activity"/>
    <property type="evidence" value="ECO:0007669"/>
    <property type="project" value="UniProtKB-UniRule"/>
</dbReference>
<comment type="caution">
    <text evidence="20">The sequence shown here is derived from an EMBL/GenBank/DDBJ whole genome shotgun (WGS) entry which is preliminary data.</text>
</comment>
<dbReference type="InterPro" id="IPR002421">
    <property type="entry name" value="5-3_exonuclease"/>
</dbReference>
<evidence type="ECO:0000256" key="16">
    <source>
        <dbReference type="RuleBase" id="RU004460"/>
    </source>
</evidence>
<sequence length="898" mass="100583">MSKKLYLVDGYALIYRSYFAFIRKPLFNPQGRNSSAVFGFFRTLLSIMQQYSPESLAVVFDSMTPTFRHVKYPAYKATREKAPEDLHAQVPVIEEILKAMKFPQLRQDGVEADDIIATYASRAASEGWPCVIITGDKDLMQLVGKSVSAMIPDKSGGYAEVGPEEVSEKFGVAPEQILDYLSLVGDQSDNVPGVKGIGPKGAVDLIRRFGSLEGIYENLDQLSPGQQEKLQQERENAFLSRELITLKTDVQELPPPEELVLGDYDKEQVIRLFLREGASSLAEQLGTAKEVRAEKKEDSYSGENAEYISLLAADELDRLKKALLEAKLFALDVETDSLDPMKARPVGVSIALEAGQAWYIPLICEGTETLEEEGVRRMIAEILKNPDCTWVGQNLKYDYKVLKRWGIEDIQAKLFDTMVAAWLLDSTANTFGMDALAERLLQYRTIHFDDVVPKGKEFKDVPLKEATAYAAEDADITFRLYEYLKPRLEEEDLARTFRDLEMPLTRVLAEMEYAGIGLDGKSLERYGKELAKALDGIQKEIWDLCGREFNINSTKQLQEILFEERKLNPVKKTKTGYSTDTSVLEQLAEEDPVPELILKHRGLAKLKSTYVDTLPKEINPHTGRIHTSFQQTGTATGRLASKNPNLQNIPVRDEAGRAIRSAFIPRKGCRFISADYAQIELAVFAHLSGDETLSRAFEKGTDIHRQTAALIFGVDEAEVSPDQRRVAKTINFGVIYGMSPFRLSNELRISRSDAAHFIEAYFAQYPKVREFIDATVSETEKSGYVRTLMGHRRFVPGITSRNRTEKSGAERIAVNTPVQGSAADIVKTAMIKLDMALMEGGYRTKLLLQVHDELILEAPEDEVVRVSELVVHTMQTAVELSVPLKVSIEDGDSWGAVH</sequence>
<dbReference type="InterPro" id="IPR018320">
    <property type="entry name" value="DNA_polymerase_1"/>
</dbReference>
<keyword evidence="10 16" id="KW-0269">Exonuclease</keyword>
<evidence type="ECO:0000256" key="13">
    <source>
        <dbReference type="ARBA" id="ARBA00023204"/>
    </source>
</evidence>
<dbReference type="Proteomes" id="UP000192343">
    <property type="component" value="Unassembled WGS sequence"/>
</dbReference>
<dbReference type="CDD" id="cd06139">
    <property type="entry name" value="DNA_polA_I_Ecoli_like_exo"/>
    <property type="match status" value="1"/>
</dbReference>
<feature type="domain" description="DNA-directed DNA polymerase family A palm" evidence="19">
    <location>
        <begin position="656"/>
        <end position="862"/>
    </location>
</feature>
<keyword evidence="13 16" id="KW-0234">DNA repair</keyword>
<protein>
    <recommendedName>
        <fullName evidence="3 15">DNA polymerase I</fullName>
        <ecNumber evidence="2 15">2.7.7.7</ecNumber>
    </recommendedName>
</protein>
<evidence type="ECO:0000256" key="7">
    <source>
        <dbReference type="ARBA" id="ARBA00022722"/>
    </source>
</evidence>
<keyword evidence="4 16" id="KW-0808">Transferase</keyword>
<dbReference type="InterPro" id="IPR029060">
    <property type="entry name" value="PIN-like_dom_sf"/>
</dbReference>
<dbReference type="Gene3D" id="3.30.70.370">
    <property type="match status" value="1"/>
</dbReference>
<dbReference type="AlphaFoldDB" id="A0A1Y1RZ43"/>
<dbReference type="InterPro" id="IPR036279">
    <property type="entry name" value="5-3_exonuclease_C_sf"/>
</dbReference>
<dbReference type="PANTHER" id="PTHR10133">
    <property type="entry name" value="DNA POLYMERASE I"/>
    <property type="match status" value="1"/>
</dbReference>
<dbReference type="PROSITE" id="PS00447">
    <property type="entry name" value="DNA_POLYMERASE_A"/>
    <property type="match status" value="1"/>
</dbReference>
<dbReference type="STRING" id="1963862.B4O97_09010"/>
<evidence type="ECO:0000313" key="21">
    <source>
        <dbReference type="Proteomes" id="UP000192343"/>
    </source>
</evidence>
<evidence type="ECO:0000259" key="17">
    <source>
        <dbReference type="SMART" id="SM00474"/>
    </source>
</evidence>
<keyword evidence="11 16" id="KW-0239">DNA-directed DNA polymerase</keyword>
<comment type="catalytic activity">
    <reaction evidence="14 16">
        <text>DNA(n) + a 2'-deoxyribonucleoside 5'-triphosphate = DNA(n+1) + diphosphate</text>
        <dbReference type="Rhea" id="RHEA:22508"/>
        <dbReference type="Rhea" id="RHEA-COMP:17339"/>
        <dbReference type="Rhea" id="RHEA-COMP:17340"/>
        <dbReference type="ChEBI" id="CHEBI:33019"/>
        <dbReference type="ChEBI" id="CHEBI:61560"/>
        <dbReference type="ChEBI" id="CHEBI:173112"/>
        <dbReference type="EC" id="2.7.7.7"/>
    </reaction>
</comment>
<dbReference type="Gene3D" id="3.40.50.1010">
    <property type="entry name" value="5'-nuclease"/>
    <property type="match status" value="1"/>
</dbReference>
<dbReference type="FunFam" id="1.10.150.20:FF:000002">
    <property type="entry name" value="DNA polymerase I"/>
    <property type="match status" value="1"/>
</dbReference>
<keyword evidence="9 16" id="KW-0378">Hydrolase</keyword>
<dbReference type="OrthoDB" id="9806424at2"/>
<organism evidence="20 21">
    <name type="scientific">Marispirochaeta aestuarii</name>
    <dbReference type="NCBI Taxonomy" id="1963862"/>
    <lineage>
        <taxon>Bacteria</taxon>
        <taxon>Pseudomonadati</taxon>
        <taxon>Spirochaetota</taxon>
        <taxon>Spirochaetia</taxon>
        <taxon>Spirochaetales</taxon>
        <taxon>Spirochaetaceae</taxon>
        <taxon>Marispirochaeta</taxon>
    </lineage>
</organism>
<dbReference type="Pfam" id="PF00476">
    <property type="entry name" value="DNA_pol_A"/>
    <property type="match status" value="1"/>
</dbReference>
<dbReference type="PANTHER" id="PTHR10133:SF27">
    <property type="entry name" value="DNA POLYMERASE NU"/>
    <property type="match status" value="1"/>
</dbReference>
<dbReference type="GO" id="GO:0003677">
    <property type="term" value="F:DNA binding"/>
    <property type="evidence" value="ECO:0007669"/>
    <property type="project" value="UniProtKB-UniRule"/>
</dbReference>
<evidence type="ECO:0000256" key="11">
    <source>
        <dbReference type="ARBA" id="ARBA00022932"/>
    </source>
</evidence>
<evidence type="ECO:0000256" key="12">
    <source>
        <dbReference type="ARBA" id="ARBA00023125"/>
    </source>
</evidence>
<evidence type="ECO:0000256" key="3">
    <source>
        <dbReference type="ARBA" id="ARBA00020311"/>
    </source>
</evidence>
<dbReference type="GO" id="GO:0006261">
    <property type="term" value="P:DNA-templated DNA replication"/>
    <property type="evidence" value="ECO:0007669"/>
    <property type="project" value="UniProtKB-UniRule"/>
</dbReference>
<evidence type="ECO:0000256" key="14">
    <source>
        <dbReference type="ARBA" id="ARBA00049244"/>
    </source>
</evidence>
<dbReference type="EMBL" id="MWQY01000009">
    <property type="protein sequence ID" value="ORC35305.1"/>
    <property type="molecule type" value="Genomic_DNA"/>
</dbReference>
<dbReference type="InterPro" id="IPR008918">
    <property type="entry name" value="HhH2"/>
</dbReference>
<dbReference type="FunFam" id="1.10.150.20:FF:000003">
    <property type="entry name" value="DNA polymerase I"/>
    <property type="match status" value="1"/>
</dbReference>
<dbReference type="RefSeq" id="WP_083050198.1">
    <property type="nucleotide sequence ID" value="NZ_MWQY01000009.1"/>
</dbReference>
<dbReference type="SMART" id="SM00279">
    <property type="entry name" value="HhH2"/>
    <property type="match status" value="1"/>
</dbReference>
<keyword evidence="8 16" id="KW-0227">DNA damage</keyword>
<gene>
    <name evidence="16" type="primary">polA</name>
    <name evidence="20" type="ORF">B4O97_09010</name>
</gene>
<dbReference type="SUPFAM" id="SSF88723">
    <property type="entry name" value="PIN domain-like"/>
    <property type="match status" value="1"/>
</dbReference>
<dbReference type="FunFam" id="1.20.1060.10:FF:000001">
    <property type="entry name" value="DNA polymerase I"/>
    <property type="match status" value="1"/>
</dbReference>
<dbReference type="SUPFAM" id="SSF47807">
    <property type="entry name" value="5' to 3' exonuclease, C-terminal subdomain"/>
    <property type="match status" value="1"/>
</dbReference>
<dbReference type="CDD" id="cd09859">
    <property type="entry name" value="PIN_53EXO"/>
    <property type="match status" value="1"/>
</dbReference>
<dbReference type="InterPro" id="IPR002562">
    <property type="entry name" value="3'-5'_exonuclease_dom"/>
</dbReference>
<dbReference type="CDD" id="cd09898">
    <property type="entry name" value="H3TH_53EXO"/>
    <property type="match status" value="1"/>
</dbReference>
<dbReference type="CDD" id="cd08637">
    <property type="entry name" value="DNA_pol_A_pol_I_C"/>
    <property type="match status" value="1"/>
</dbReference>
<keyword evidence="7" id="KW-0540">Nuclease</keyword>
<reference evidence="20 21" key="1">
    <citation type="submission" date="2017-03" db="EMBL/GenBank/DDBJ databases">
        <title>Draft Genome sequence of Marispirochaeta sp. strain JC444.</title>
        <authorList>
            <person name="Shivani Y."/>
            <person name="Subhash Y."/>
            <person name="Sasikala C."/>
            <person name="Ramana C."/>
        </authorList>
    </citation>
    <scope>NUCLEOTIDE SEQUENCE [LARGE SCALE GENOMIC DNA]</scope>
    <source>
        <strain evidence="20 21">JC444</strain>
    </source>
</reference>
<dbReference type="GO" id="GO:0006302">
    <property type="term" value="P:double-strand break repair"/>
    <property type="evidence" value="ECO:0007669"/>
    <property type="project" value="TreeGrafter"/>
</dbReference>
<evidence type="ECO:0000256" key="9">
    <source>
        <dbReference type="ARBA" id="ARBA00022801"/>
    </source>
</evidence>
<dbReference type="Gene3D" id="1.20.1060.10">
    <property type="entry name" value="Taq DNA Polymerase, Chain T, domain 4"/>
    <property type="match status" value="1"/>
</dbReference>
<name>A0A1Y1RZ43_9SPIO</name>
<dbReference type="PRINTS" id="PR00868">
    <property type="entry name" value="DNAPOLI"/>
</dbReference>
<evidence type="ECO:0000256" key="1">
    <source>
        <dbReference type="ARBA" id="ARBA00007705"/>
    </source>
</evidence>
<evidence type="ECO:0000256" key="6">
    <source>
        <dbReference type="ARBA" id="ARBA00022705"/>
    </source>
</evidence>
<dbReference type="InterPro" id="IPR001098">
    <property type="entry name" value="DNA-dir_DNA_pol_A_palm_dom"/>
</dbReference>
<dbReference type="InterPro" id="IPR002298">
    <property type="entry name" value="DNA_polymerase_A"/>
</dbReference>